<protein>
    <recommendedName>
        <fullName evidence="5">Ubiquitin-like protease family profile domain-containing protein</fullName>
    </recommendedName>
</protein>
<dbReference type="AlphaFoldDB" id="A7RK02"/>
<dbReference type="PANTHER" id="PTHR46468:SF1">
    <property type="entry name" value="SENTRIN-SPECIFIC PROTEASE 8"/>
    <property type="match status" value="1"/>
</dbReference>
<dbReference type="GO" id="GO:0019784">
    <property type="term" value="F:deNEDDylase activity"/>
    <property type="evidence" value="ECO:0000318"/>
    <property type="project" value="GO_Central"/>
</dbReference>
<dbReference type="InterPro" id="IPR038765">
    <property type="entry name" value="Papain-like_cys_pep_sf"/>
</dbReference>
<organism evidence="6 7">
    <name type="scientific">Nematostella vectensis</name>
    <name type="common">Starlet sea anemone</name>
    <dbReference type="NCBI Taxonomy" id="45351"/>
    <lineage>
        <taxon>Eukaryota</taxon>
        <taxon>Metazoa</taxon>
        <taxon>Cnidaria</taxon>
        <taxon>Anthozoa</taxon>
        <taxon>Hexacorallia</taxon>
        <taxon>Actiniaria</taxon>
        <taxon>Edwardsiidae</taxon>
        <taxon>Nematostella</taxon>
    </lineage>
</organism>
<accession>A7RK02</accession>
<dbReference type="PROSITE" id="PS50600">
    <property type="entry name" value="ULP_PROTEASE"/>
    <property type="match status" value="1"/>
</dbReference>
<evidence type="ECO:0000259" key="5">
    <source>
        <dbReference type="PROSITE" id="PS50600"/>
    </source>
</evidence>
<dbReference type="PhylomeDB" id="A7RK02"/>
<keyword evidence="2" id="KW-0645">Protease</keyword>
<gene>
    <name evidence="6" type="ORF">NEMVEDRAFT_v1g238848</name>
</gene>
<dbReference type="GO" id="GO:0008234">
    <property type="term" value="F:cysteine-type peptidase activity"/>
    <property type="evidence" value="ECO:0007669"/>
    <property type="project" value="UniProtKB-KW"/>
</dbReference>
<keyword evidence="4" id="KW-0788">Thiol protease</keyword>
<dbReference type="STRING" id="45351.A7RK02"/>
<dbReference type="SUPFAM" id="SSF54001">
    <property type="entry name" value="Cysteine proteinases"/>
    <property type="match status" value="1"/>
</dbReference>
<name>A7RK02_NEMVE</name>
<evidence type="ECO:0000256" key="4">
    <source>
        <dbReference type="ARBA" id="ARBA00022807"/>
    </source>
</evidence>
<proteinExistence type="inferred from homology"/>
<dbReference type="GO" id="GO:0006508">
    <property type="term" value="P:proteolysis"/>
    <property type="evidence" value="ECO:0007669"/>
    <property type="project" value="UniProtKB-KW"/>
</dbReference>
<evidence type="ECO:0000256" key="2">
    <source>
        <dbReference type="ARBA" id="ARBA00022670"/>
    </source>
</evidence>
<dbReference type="FunCoup" id="A7RK02">
    <property type="interactions" value="23"/>
</dbReference>
<dbReference type="PANTHER" id="PTHR46468">
    <property type="entry name" value="SENTRIN-SPECIFIC PROTEASE 8"/>
    <property type="match status" value="1"/>
</dbReference>
<dbReference type="OMA" id="GFYFEYL"/>
<comment type="similarity">
    <text evidence="1">Belongs to the peptidase C48 family.</text>
</comment>
<dbReference type="Gene3D" id="3.40.395.10">
    <property type="entry name" value="Adenoviral Proteinase, Chain A"/>
    <property type="match status" value="1"/>
</dbReference>
<dbReference type="InterPro" id="IPR044613">
    <property type="entry name" value="Nep1/2-like"/>
</dbReference>
<dbReference type="eggNOG" id="KOG3246">
    <property type="taxonomic scope" value="Eukaryota"/>
</dbReference>
<keyword evidence="7" id="KW-1185">Reference proteome</keyword>
<dbReference type="Proteomes" id="UP000001593">
    <property type="component" value="Unassembled WGS sequence"/>
</dbReference>
<evidence type="ECO:0000256" key="3">
    <source>
        <dbReference type="ARBA" id="ARBA00022801"/>
    </source>
</evidence>
<evidence type="ECO:0000313" key="6">
    <source>
        <dbReference type="EMBL" id="EDO48174.1"/>
    </source>
</evidence>
<dbReference type="InterPro" id="IPR003653">
    <property type="entry name" value="Peptidase_C48_C"/>
</dbReference>
<evidence type="ECO:0000256" key="1">
    <source>
        <dbReference type="ARBA" id="ARBA00005234"/>
    </source>
</evidence>
<dbReference type="HOGENOM" id="CLU_043678_3_1_1"/>
<sequence length="216" mass="24277">MSDKEDRRIVLNFYESLLRKSDVALLEPGQWLNDNLIGFMFEYFEHVEFRDGSKDLLFLSPGVTQLIKLTRGVELMAILEPLNLPKYQRVFFAVNNNEAKMSTGGSHWSLLVYCKRSNIFSHYDSLSEANSNAAKELANQVGLILKDPGPSYEEALCPQQENGSDCGVYVIGITEHLCKQCTGETTVKLIDAVTPAAIARRRQQMKELIVKLAKAS</sequence>
<dbReference type="EMBL" id="DS469515">
    <property type="protein sequence ID" value="EDO48174.1"/>
    <property type="molecule type" value="Genomic_DNA"/>
</dbReference>
<dbReference type="InParanoid" id="A7RK02"/>
<dbReference type="KEGG" id="nve:5520400"/>
<reference evidence="6 7" key="1">
    <citation type="journal article" date="2007" name="Science">
        <title>Sea anemone genome reveals ancestral eumetazoan gene repertoire and genomic organization.</title>
        <authorList>
            <person name="Putnam N.H."/>
            <person name="Srivastava M."/>
            <person name="Hellsten U."/>
            <person name="Dirks B."/>
            <person name="Chapman J."/>
            <person name="Salamov A."/>
            <person name="Terry A."/>
            <person name="Shapiro H."/>
            <person name="Lindquist E."/>
            <person name="Kapitonov V.V."/>
            <person name="Jurka J."/>
            <person name="Genikhovich G."/>
            <person name="Grigoriev I.V."/>
            <person name="Lucas S.M."/>
            <person name="Steele R.E."/>
            <person name="Finnerty J.R."/>
            <person name="Technau U."/>
            <person name="Martindale M.Q."/>
            <person name="Rokhsar D.S."/>
        </authorList>
    </citation>
    <scope>NUCLEOTIDE SEQUENCE [LARGE SCALE GENOMIC DNA]</scope>
    <source>
        <strain evidence="7">CH2 X CH6</strain>
    </source>
</reference>
<dbReference type="GO" id="GO:0000338">
    <property type="term" value="P:protein deneddylation"/>
    <property type="evidence" value="ECO:0000318"/>
    <property type="project" value="GO_Central"/>
</dbReference>
<keyword evidence="3" id="KW-0378">Hydrolase</keyword>
<dbReference type="Pfam" id="PF02902">
    <property type="entry name" value="Peptidase_C48"/>
    <property type="match status" value="1"/>
</dbReference>
<evidence type="ECO:0000313" key="7">
    <source>
        <dbReference type="Proteomes" id="UP000001593"/>
    </source>
</evidence>
<dbReference type="OrthoDB" id="5065855at2759"/>
<dbReference type="MEROPS" id="C48.A13"/>
<feature type="domain" description="Ubiquitin-like protease family profile" evidence="5">
    <location>
        <begin position="16"/>
        <end position="177"/>
    </location>
</feature>